<dbReference type="RefSeq" id="WP_076712921.1">
    <property type="nucleotide sequence ID" value="NZ_MOEN01000013.1"/>
</dbReference>
<name>A0A1R1MLC6_9BACT</name>
<protein>
    <recommendedName>
        <fullName evidence="3">GGDEF domain-containing protein</fullName>
    </recommendedName>
</protein>
<sequence length="184" mass="21729">MIEAEALKQYIGEARKLFKDGIEKLEEFEEAVLILAKTLESYQDLIDISTIVPKEKFIKYRLSRLIKRMSFERNKTVLGIRIKFHLGNYQELRDIIINYIDSHIRPTDTLFLFDDFSLGIIYILDKNVESKVKVLTRIEEILSNFEIQLDYKVKSSIRWDLTTTELDLSDSVEQFLTRLKQGEE</sequence>
<evidence type="ECO:0000313" key="2">
    <source>
        <dbReference type="Proteomes" id="UP000187408"/>
    </source>
</evidence>
<dbReference type="EMBL" id="MOEN01000013">
    <property type="protein sequence ID" value="OMH40566.1"/>
    <property type="molecule type" value="Genomic_DNA"/>
</dbReference>
<accession>A0A1R1MLC6</accession>
<organism evidence="1 2">
    <name type="scientific">Desulfurobacterium indicum</name>
    <dbReference type="NCBI Taxonomy" id="1914305"/>
    <lineage>
        <taxon>Bacteria</taxon>
        <taxon>Pseudomonadati</taxon>
        <taxon>Aquificota</taxon>
        <taxon>Aquificia</taxon>
        <taxon>Desulfurobacteriales</taxon>
        <taxon>Desulfurobacteriaceae</taxon>
        <taxon>Desulfurobacterium</taxon>
    </lineage>
</organism>
<evidence type="ECO:0000313" key="1">
    <source>
        <dbReference type="EMBL" id="OMH40566.1"/>
    </source>
</evidence>
<dbReference type="STRING" id="1914305.BLW93_04545"/>
<reference evidence="1 2" key="1">
    <citation type="submission" date="2016-10" db="EMBL/GenBank/DDBJ databases">
        <title>Genome sequence of a sulfur-reducing bacterium Desulfurobacterium indicum K6013.</title>
        <authorList>
            <person name="Cao J."/>
            <person name="Shao Z."/>
            <person name="Alain K."/>
            <person name="Jebbar M."/>
        </authorList>
    </citation>
    <scope>NUCLEOTIDE SEQUENCE [LARGE SCALE GENOMIC DNA]</scope>
    <source>
        <strain evidence="1 2">K6013</strain>
    </source>
</reference>
<proteinExistence type="predicted"/>
<comment type="caution">
    <text evidence="1">The sequence shown here is derived from an EMBL/GenBank/DDBJ whole genome shotgun (WGS) entry which is preliminary data.</text>
</comment>
<dbReference type="OrthoDB" id="12939at2"/>
<dbReference type="AlphaFoldDB" id="A0A1R1MLC6"/>
<dbReference type="Proteomes" id="UP000187408">
    <property type="component" value="Unassembled WGS sequence"/>
</dbReference>
<keyword evidence="2" id="KW-1185">Reference proteome</keyword>
<gene>
    <name evidence="1" type="ORF">BLW93_04545</name>
</gene>
<evidence type="ECO:0008006" key="3">
    <source>
        <dbReference type="Google" id="ProtNLM"/>
    </source>
</evidence>